<keyword evidence="1" id="KW-0472">Membrane</keyword>
<evidence type="ECO:0000313" key="3">
    <source>
        <dbReference type="Proteomes" id="UP000176786"/>
    </source>
</evidence>
<evidence type="ECO:0000313" key="2">
    <source>
        <dbReference type="EMBL" id="OGE84816.1"/>
    </source>
</evidence>
<keyword evidence="1" id="KW-0812">Transmembrane</keyword>
<accession>A0A1F5P4L7</accession>
<feature type="transmembrane region" description="Helical" evidence="1">
    <location>
        <begin position="166"/>
        <end position="188"/>
    </location>
</feature>
<feature type="transmembrane region" description="Helical" evidence="1">
    <location>
        <begin position="127"/>
        <end position="146"/>
    </location>
</feature>
<comment type="caution">
    <text evidence="2">The sequence shown here is derived from an EMBL/GenBank/DDBJ whole genome shotgun (WGS) entry which is preliminary data.</text>
</comment>
<reference evidence="2 3" key="1">
    <citation type="journal article" date="2016" name="Nat. Commun.">
        <title>Thousands of microbial genomes shed light on interconnected biogeochemical processes in an aquifer system.</title>
        <authorList>
            <person name="Anantharaman K."/>
            <person name="Brown C.T."/>
            <person name="Hug L.A."/>
            <person name="Sharon I."/>
            <person name="Castelle C.J."/>
            <person name="Probst A.J."/>
            <person name="Thomas B.C."/>
            <person name="Singh A."/>
            <person name="Wilkins M.J."/>
            <person name="Karaoz U."/>
            <person name="Brodie E.L."/>
            <person name="Williams K.H."/>
            <person name="Hubbard S.S."/>
            <person name="Banfield J.F."/>
        </authorList>
    </citation>
    <scope>NUCLEOTIDE SEQUENCE [LARGE SCALE GENOMIC DNA]</scope>
</reference>
<protein>
    <submittedName>
        <fullName evidence="2">Uncharacterized protein</fullName>
    </submittedName>
</protein>
<sequence length="207" mass="23380">MTLDWSQIEKYYDQGNTAGFALSLMESEKLLREVLNQKKFPGTSYDEKLEWAAKHLTSPQSLVHARQLTIQLLSLNLPRNINKQTTEQVLRVYFTGITELSDISSGEINKLRLSNYSRNLQRKTAKIILWLIAVLVTVIGLSLVLADTSSGQNVTQKILEISRAVVYKWLPIMLVVFTVIVIGIAISLRRKNKPESKAEPASKNPEV</sequence>
<evidence type="ECO:0000256" key="1">
    <source>
        <dbReference type="SAM" id="Phobius"/>
    </source>
</evidence>
<dbReference type="Proteomes" id="UP000176786">
    <property type="component" value="Unassembled WGS sequence"/>
</dbReference>
<gene>
    <name evidence="2" type="ORF">A3J48_01220</name>
</gene>
<dbReference type="AlphaFoldDB" id="A0A1F5P4L7"/>
<proteinExistence type="predicted"/>
<name>A0A1F5P4L7_9BACT</name>
<dbReference type="EMBL" id="MFES01000034">
    <property type="protein sequence ID" value="OGE84816.1"/>
    <property type="molecule type" value="Genomic_DNA"/>
</dbReference>
<organism evidence="2 3">
    <name type="scientific">Candidatus Doudnabacteria bacterium RIFCSPHIGHO2_02_FULL_46_11</name>
    <dbReference type="NCBI Taxonomy" id="1817832"/>
    <lineage>
        <taxon>Bacteria</taxon>
        <taxon>Candidatus Doudnaibacteriota</taxon>
    </lineage>
</organism>
<keyword evidence="1" id="KW-1133">Transmembrane helix</keyword>
<dbReference type="STRING" id="1817832.A3J48_01220"/>